<proteinExistence type="predicted"/>
<evidence type="ECO:0000313" key="2">
    <source>
        <dbReference type="Proteomes" id="UP001334804"/>
    </source>
</evidence>
<organism evidence="1 2">
    <name type="scientific">Micromonospora peucetia</name>
    <dbReference type="NCBI Taxonomy" id="47871"/>
    <lineage>
        <taxon>Bacteria</taxon>
        <taxon>Bacillati</taxon>
        <taxon>Actinomycetota</taxon>
        <taxon>Actinomycetes</taxon>
        <taxon>Micromonosporales</taxon>
        <taxon>Micromonosporaceae</taxon>
        <taxon>Micromonospora</taxon>
    </lineage>
</organism>
<dbReference type="Proteomes" id="UP001334804">
    <property type="component" value="Chromosome"/>
</dbReference>
<protein>
    <submittedName>
        <fullName evidence="1">7-cyano-7-deazaguanine synthase</fullName>
        <ecNumber evidence="1">6.3.4.20</ecNumber>
    </submittedName>
</protein>
<dbReference type="EMBL" id="CP109071">
    <property type="protein sequence ID" value="WSA30575.1"/>
    <property type="molecule type" value="Genomic_DNA"/>
</dbReference>
<dbReference type="RefSeq" id="WP_326563472.1">
    <property type="nucleotide sequence ID" value="NZ_CP109071.1"/>
</dbReference>
<dbReference type="Gene3D" id="3.40.50.620">
    <property type="entry name" value="HUPs"/>
    <property type="match status" value="1"/>
</dbReference>
<dbReference type="GO" id="GO:0016874">
    <property type="term" value="F:ligase activity"/>
    <property type="evidence" value="ECO:0007669"/>
    <property type="project" value="UniProtKB-KW"/>
</dbReference>
<dbReference type="EC" id="6.3.4.20" evidence="1"/>
<sequence length="426" mass="46767">MTSNFAYQYMTSGRPVVEHGRELIDRTLLARADEALQGQAEVTGDRPVWAQDLLHIARAVHLADKLSLRAAADDRWSRQIDLSVQVRAVDRWAGRPLELLSRLAEALTADRWMISARPGAAAWPHQQRTHPGPPVEEVALFSGGLDSFAYAAERSRASDGNILFVSYYEPQWKAQQDRAIAMIRDAAGSNAMPVRASQQVFAGRRKLEPSARTRGLLYAATAVYLAAAHDVSHVAVPENGQLALNPALTPARVAACSTRSVHPYTLSLLNELIHTLGGSMTVVNPYLHLTKGEVCERALRAGLAPATLSSTTLSCGRPPRNRPELHCGCCYPCLIRRSGLLAASGVDSTPYAKDVWALPDHQKAATDRRALHRWLNREFTLRDLVTDMPLPDGLDLAPLLDVVQRGRVELTDMFVRHARSAGQLNP</sequence>
<keyword evidence="2" id="KW-1185">Reference proteome</keyword>
<dbReference type="InterPro" id="IPR014729">
    <property type="entry name" value="Rossmann-like_a/b/a_fold"/>
</dbReference>
<name>A0ABZ1EAE2_9ACTN</name>
<keyword evidence="1" id="KW-0436">Ligase</keyword>
<gene>
    <name evidence="1" type="ORF">OIE14_20610</name>
</gene>
<accession>A0ABZ1EAE2</accession>
<dbReference type="SUPFAM" id="SSF52402">
    <property type="entry name" value="Adenine nucleotide alpha hydrolases-like"/>
    <property type="match status" value="1"/>
</dbReference>
<evidence type="ECO:0000313" key="1">
    <source>
        <dbReference type="EMBL" id="WSA30575.1"/>
    </source>
</evidence>
<reference evidence="1 2" key="1">
    <citation type="submission" date="2022-10" db="EMBL/GenBank/DDBJ databases">
        <title>The complete genomes of actinobacterial strains from the NBC collection.</title>
        <authorList>
            <person name="Joergensen T.S."/>
            <person name="Alvarez Arevalo M."/>
            <person name="Sterndorff E.B."/>
            <person name="Faurdal D."/>
            <person name="Vuksanovic O."/>
            <person name="Mourched A.-S."/>
            <person name="Charusanti P."/>
            <person name="Shaw S."/>
            <person name="Blin K."/>
            <person name="Weber T."/>
        </authorList>
    </citation>
    <scope>NUCLEOTIDE SEQUENCE [LARGE SCALE GENOMIC DNA]</scope>
    <source>
        <strain evidence="1 2">NBC 01809</strain>
    </source>
</reference>